<reference evidence="1 2" key="1">
    <citation type="submission" date="2023-05" db="EMBL/GenBank/DDBJ databases">
        <title>Metabolic capabilities are highly conserved among human nasal-associated Corynebacterium species in pangenomic analyses.</title>
        <authorList>
            <person name="Tran T.H."/>
            <person name="Roberts A.Q."/>
            <person name="Escapa I.F."/>
            <person name="Gao W."/>
            <person name="Conlan S."/>
            <person name="Kong H."/>
            <person name="Segre J.A."/>
            <person name="Kelly M.S."/>
            <person name="Lemon K.P."/>
        </authorList>
    </citation>
    <scope>NUCLEOTIDE SEQUENCE [LARGE SCALE GENOMIC DNA]</scope>
    <source>
        <strain evidence="1 2">KPL2811</strain>
    </source>
</reference>
<dbReference type="SUPFAM" id="SSF46689">
    <property type="entry name" value="Homeodomain-like"/>
    <property type="match status" value="1"/>
</dbReference>
<accession>A0ABT7G1F2</accession>
<dbReference type="InterPro" id="IPR002514">
    <property type="entry name" value="Transposase_8"/>
</dbReference>
<evidence type="ECO:0000313" key="1">
    <source>
        <dbReference type="EMBL" id="MDK4300560.1"/>
    </source>
</evidence>
<comment type="caution">
    <text evidence="1">The sequence shown here is derived from an EMBL/GenBank/DDBJ whole genome shotgun (WGS) entry which is preliminary data.</text>
</comment>
<keyword evidence="2" id="KW-1185">Reference proteome</keyword>
<dbReference type="Pfam" id="PF01527">
    <property type="entry name" value="HTH_Tnp_1"/>
    <property type="match status" value="1"/>
</dbReference>
<gene>
    <name evidence="1" type="ORF">QPX45_04750</name>
</gene>
<dbReference type="InterPro" id="IPR009057">
    <property type="entry name" value="Homeodomain-like_sf"/>
</dbReference>
<sequence>MGKSGTCQGKFDQDAKDRVVRLVEDRILAENLSMQQACKIVAPKLGVSWHTAKQWAQAVRREGRVVERMPEDMQAEISRLRRKNHKLRDTNELLTAASAFSHRNQTHNLSYDPIHR</sequence>
<dbReference type="Proteomes" id="UP001243856">
    <property type="component" value="Unassembled WGS sequence"/>
</dbReference>
<evidence type="ECO:0000313" key="2">
    <source>
        <dbReference type="Proteomes" id="UP001243856"/>
    </source>
</evidence>
<dbReference type="InterPro" id="IPR036388">
    <property type="entry name" value="WH-like_DNA-bd_sf"/>
</dbReference>
<dbReference type="Gene3D" id="1.10.10.10">
    <property type="entry name" value="Winged helix-like DNA-binding domain superfamily/Winged helix DNA-binding domain"/>
    <property type="match status" value="1"/>
</dbReference>
<name>A0ABT7G1F2_9CORY</name>
<proteinExistence type="predicted"/>
<protein>
    <submittedName>
        <fullName evidence="1">Transposase</fullName>
    </submittedName>
</protein>
<dbReference type="EMBL" id="JASNVK010000006">
    <property type="protein sequence ID" value="MDK4300560.1"/>
    <property type="molecule type" value="Genomic_DNA"/>
</dbReference>
<organism evidence="1 2">
    <name type="scientific">Corynebacterium propinquum</name>
    <dbReference type="NCBI Taxonomy" id="43769"/>
    <lineage>
        <taxon>Bacteria</taxon>
        <taxon>Bacillati</taxon>
        <taxon>Actinomycetota</taxon>
        <taxon>Actinomycetes</taxon>
        <taxon>Mycobacteriales</taxon>
        <taxon>Corynebacteriaceae</taxon>
        <taxon>Corynebacterium</taxon>
    </lineage>
</organism>